<dbReference type="Pfam" id="PF02779">
    <property type="entry name" value="Transket_pyr"/>
    <property type="match status" value="1"/>
</dbReference>
<dbReference type="Gene3D" id="3.40.50.920">
    <property type="match status" value="1"/>
</dbReference>
<reference evidence="2 3" key="1">
    <citation type="submission" date="2018-06" db="EMBL/GenBank/DDBJ databases">
        <authorList>
            <consortium name="Pathogen Informatics"/>
            <person name="Doyle S."/>
        </authorList>
    </citation>
    <scope>NUCLEOTIDE SEQUENCE [LARGE SCALE GENOMIC DNA]</scope>
    <source>
        <strain evidence="2 3">NCTC13156</strain>
    </source>
</reference>
<dbReference type="EC" id="2.2.1.1" evidence="2"/>
<dbReference type="EMBL" id="UGJF01000001">
    <property type="protein sequence ID" value="STQ88332.1"/>
    <property type="molecule type" value="Genomic_DNA"/>
</dbReference>
<name>A0A377Q0X1_9HELI</name>
<dbReference type="CDD" id="cd07033">
    <property type="entry name" value="TPP_PYR_DXS_TK_like"/>
    <property type="match status" value="1"/>
</dbReference>
<dbReference type="InterPro" id="IPR029061">
    <property type="entry name" value="THDP-binding"/>
</dbReference>
<dbReference type="SUPFAM" id="SSF52518">
    <property type="entry name" value="Thiamin diphosphate-binding fold (THDP-binding)"/>
    <property type="match status" value="1"/>
</dbReference>
<protein>
    <submittedName>
        <fullName evidence="2">Transketolase C-terminal subunit</fullName>
        <ecNumber evidence="2">2.2.1.1</ecNumber>
        <ecNumber evidence="2">2.2.1.7</ecNumber>
    </submittedName>
</protein>
<gene>
    <name evidence="2" type="primary">dxs_2</name>
    <name evidence="2" type="ORF">NCTC13156_01169</name>
</gene>
<dbReference type="SUPFAM" id="SSF52922">
    <property type="entry name" value="TK C-terminal domain-like"/>
    <property type="match status" value="1"/>
</dbReference>
<accession>A0A377Q0X1</accession>
<keyword evidence="2" id="KW-0808">Transferase</keyword>
<dbReference type="PANTHER" id="PTHR43825:SF5">
    <property type="entry name" value="HYPOTHETICAL TRANSKETOLASE FAMILY PROTEIN"/>
    <property type="match status" value="1"/>
</dbReference>
<dbReference type="GO" id="GO:0008661">
    <property type="term" value="F:1-deoxy-D-xylulose-5-phosphate synthase activity"/>
    <property type="evidence" value="ECO:0007669"/>
    <property type="project" value="UniProtKB-EC"/>
</dbReference>
<dbReference type="RefSeq" id="WP_115057026.1">
    <property type="nucleotide sequence ID" value="NZ_UGJF01000001.1"/>
</dbReference>
<proteinExistence type="predicted"/>
<dbReference type="PANTHER" id="PTHR43825">
    <property type="entry name" value="PYRUVATE DEHYDROGENASE E1 COMPONENT"/>
    <property type="match status" value="1"/>
</dbReference>
<dbReference type="EC" id="2.2.1.7" evidence="2"/>
<feature type="domain" description="Transketolase-like pyrimidine-binding" evidence="1">
    <location>
        <begin position="1"/>
        <end position="163"/>
    </location>
</feature>
<dbReference type="SMART" id="SM00861">
    <property type="entry name" value="Transket_pyr"/>
    <property type="match status" value="1"/>
</dbReference>
<evidence type="ECO:0000259" key="1">
    <source>
        <dbReference type="SMART" id="SM00861"/>
    </source>
</evidence>
<dbReference type="GO" id="GO:0004802">
    <property type="term" value="F:transketolase activity"/>
    <property type="evidence" value="ECO:0007669"/>
    <property type="project" value="UniProtKB-EC"/>
</dbReference>
<dbReference type="Proteomes" id="UP000255269">
    <property type="component" value="Unassembled WGS sequence"/>
</dbReference>
<dbReference type="InterPro" id="IPR005475">
    <property type="entry name" value="Transketolase-like_Pyr-bd"/>
</dbReference>
<evidence type="ECO:0000313" key="3">
    <source>
        <dbReference type="Proteomes" id="UP000255269"/>
    </source>
</evidence>
<dbReference type="AlphaFoldDB" id="A0A377Q0X1"/>
<organism evidence="2 3">
    <name type="scientific">Helicobacter pullorum</name>
    <dbReference type="NCBI Taxonomy" id="35818"/>
    <lineage>
        <taxon>Bacteria</taxon>
        <taxon>Pseudomonadati</taxon>
        <taxon>Campylobacterota</taxon>
        <taxon>Epsilonproteobacteria</taxon>
        <taxon>Campylobacterales</taxon>
        <taxon>Helicobacteraceae</taxon>
        <taxon>Helicobacter</taxon>
    </lineage>
</organism>
<dbReference type="InterPro" id="IPR009014">
    <property type="entry name" value="Transketo_C/PFOR_II"/>
</dbReference>
<sequence>MRNAIANCIIEAAQKDSNVFLISGDAGLGVWDAFKEEYKEQYINPGINESLCVSMAAGLALCGKKVVYYNIAPFVIMRPYEQVRNDICYQELSVILVGTGSGLTYMPSGMTHYALEDIGLALSLPNLDIFSPCDPAEAQACFSYAYHSKKPSYIRIPKAGEPNLHHEKIGDITKLQFLLRNKSDILLLSHSSIIQEVLKAGEILGCDVASKPFINSMDFNLDSYRIVFVVEEHFSYGGLGTFLKSCTNANIEIIAVPNQYVHLIGNCDYGRASFGIDCEGIVKFVKKKMES</sequence>
<dbReference type="InterPro" id="IPR051157">
    <property type="entry name" value="PDH/Transketolase"/>
</dbReference>
<evidence type="ECO:0000313" key="2">
    <source>
        <dbReference type="EMBL" id="STQ88332.1"/>
    </source>
</evidence>
<dbReference type="Gene3D" id="3.40.50.970">
    <property type="match status" value="1"/>
</dbReference>